<feature type="chain" id="PRO_5013339686" description="GlyGly-CTERM sorting domain-containing protein" evidence="2">
    <location>
        <begin position="24"/>
        <end position="380"/>
    </location>
</feature>
<dbReference type="EMBL" id="MJIL01000084">
    <property type="protein sequence ID" value="OLQ74318.1"/>
    <property type="molecule type" value="Genomic_DNA"/>
</dbReference>
<evidence type="ECO:0000256" key="1">
    <source>
        <dbReference type="SAM" id="MobiDB-lite"/>
    </source>
</evidence>
<keyword evidence="2" id="KW-0732">Signal</keyword>
<comment type="caution">
    <text evidence="3">The sequence shown here is derived from an EMBL/GenBank/DDBJ whole genome shotgun (WGS) entry which is preliminary data.</text>
</comment>
<evidence type="ECO:0000313" key="3">
    <source>
        <dbReference type="EMBL" id="OLQ74318.1"/>
    </source>
</evidence>
<sequence>MKNLNLTPVSITIAALLSTNAIAETITHDSYVIGTDQPPIIFTDGSMAVTKQYRKGYNDYIVKYERQDFNGNLVEEFVLDMKDNLVWKAASENGDMWLYNRNQELGAWDNSTKSFSKINVNFNEDSDTGIVNDNSHLVFFVKSSKQLTEFDNKMNTVNYTNYDSCNTSSGYFECQSGGNTVFVDPTSLAEYSNTDTFKKLNIKYSYVRNGNNIQISDNNNTVVYDYPVHQDSRTRPVAYSDNLIAFEVYNDDKIIFTDWQGNIVDTLHAFRPNSTYVFHPAGYFIYGEFKTQYFYYNDLISVSRFDTMDYLNSKNPATINDYSITLSGEITPPSENNESIMPDGSTAPGVSTSTSGGSGGSLGIAGIGLLALLGMRRRKS</sequence>
<reference evidence="3 4" key="1">
    <citation type="submission" date="2016-09" db="EMBL/GenBank/DDBJ databases">
        <title>Photobacterium proteolyticum sp. nov. a protease producing bacterium isolated from ocean sediments of Laizhou Bay.</title>
        <authorList>
            <person name="Li Y."/>
        </authorList>
    </citation>
    <scope>NUCLEOTIDE SEQUENCE [LARGE SCALE GENOMIC DNA]</scope>
    <source>
        <strain evidence="3 4">13-12</strain>
    </source>
</reference>
<dbReference type="NCBIfam" id="TIGR03501">
    <property type="entry name" value="GlyGly_CTERM"/>
    <property type="match status" value="1"/>
</dbReference>
<dbReference type="InterPro" id="IPR020008">
    <property type="entry name" value="GlyGly_CTERM"/>
</dbReference>
<evidence type="ECO:0000313" key="4">
    <source>
        <dbReference type="Proteomes" id="UP000186905"/>
    </source>
</evidence>
<keyword evidence="4" id="KW-1185">Reference proteome</keyword>
<dbReference type="Proteomes" id="UP000186905">
    <property type="component" value="Unassembled WGS sequence"/>
</dbReference>
<feature type="signal peptide" evidence="2">
    <location>
        <begin position="1"/>
        <end position="23"/>
    </location>
</feature>
<organism evidence="3 4">
    <name type="scientific">Photobacterium proteolyticum</name>
    <dbReference type="NCBI Taxonomy" id="1903952"/>
    <lineage>
        <taxon>Bacteria</taxon>
        <taxon>Pseudomonadati</taxon>
        <taxon>Pseudomonadota</taxon>
        <taxon>Gammaproteobacteria</taxon>
        <taxon>Vibrionales</taxon>
        <taxon>Vibrionaceae</taxon>
        <taxon>Photobacterium</taxon>
    </lineage>
</organism>
<evidence type="ECO:0000256" key="2">
    <source>
        <dbReference type="SAM" id="SignalP"/>
    </source>
</evidence>
<proteinExistence type="predicted"/>
<accession>A0A1Q9GIM5</accession>
<protein>
    <recommendedName>
        <fullName evidence="5">GlyGly-CTERM sorting domain-containing protein</fullName>
    </recommendedName>
</protein>
<feature type="region of interest" description="Disordered" evidence="1">
    <location>
        <begin position="333"/>
        <end position="357"/>
    </location>
</feature>
<gene>
    <name evidence="3" type="ORF">BIT28_09060</name>
</gene>
<dbReference type="AlphaFoldDB" id="A0A1Q9GIM5"/>
<evidence type="ECO:0008006" key="5">
    <source>
        <dbReference type="Google" id="ProtNLM"/>
    </source>
</evidence>
<name>A0A1Q9GIM5_9GAMM</name>
<dbReference type="RefSeq" id="WP_075765791.1">
    <property type="nucleotide sequence ID" value="NZ_MJIL01000084.1"/>
</dbReference>